<name>A0A197K795_9FUNG</name>
<dbReference type="Gene3D" id="1.10.30.10">
    <property type="entry name" value="High mobility group box domain"/>
    <property type="match status" value="1"/>
</dbReference>
<evidence type="ECO:0000313" key="2">
    <source>
        <dbReference type="EMBL" id="OAQ33033.1"/>
    </source>
</evidence>
<feature type="compositionally biased region" description="Basic and acidic residues" evidence="1">
    <location>
        <begin position="41"/>
        <end position="50"/>
    </location>
</feature>
<dbReference type="Proteomes" id="UP000078512">
    <property type="component" value="Unassembled WGS sequence"/>
</dbReference>
<protein>
    <recommendedName>
        <fullName evidence="4">HMG box domain-containing protein</fullName>
    </recommendedName>
</protein>
<evidence type="ECO:0000313" key="3">
    <source>
        <dbReference type="Proteomes" id="UP000078512"/>
    </source>
</evidence>
<dbReference type="InterPro" id="IPR036910">
    <property type="entry name" value="HMG_box_dom_sf"/>
</dbReference>
<dbReference type="SUPFAM" id="SSF47095">
    <property type="entry name" value="HMG-box"/>
    <property type="match status" value="1"/>
</dbReference>
<evidence type="ECO:0000256" key="1">
    <source>
        <dbReference type="SAM" id="MobiDB-lite"/>
    </source>
</evidence>
<proteinExistence type="predicted"/>
<gene>
    <name evidence="2" type="ORF">K457DRAFT_134675</name>
</gene>
<dbReference type="AlphaFoldDB" id="A0A197K795"/>
<reference evidence="2 3" key="1">
    <citation type="submission" date="2016-05" db="EMBL/GenBank/DDBJ databases">
        <title>Genome sequencing reveals origins of a unique bacterial endosymbiosis in the earliest lineages of terrestrial Fungi.</title>
        <authorList>
            <consortium name="DOE Joint Genome Institute"/>
            <person name="Uehling J."/>
            <person name="Gryganskyi A."/>
            <person name="Hameed K."/>
            <person name="Tschaplinski T."/>
            <person name="Misztal P."/>
            <person name="Wu S."/>
            <person name="Desiro A."/>
            <person name="Vande Pol N."/>
            <person name="Du Z.-Y."/>
            <person name="Zienkiewicz A."/>
            <person name="Zienkiewicz K."/>
            <person name="Morin E."/>
            <person name="Tisserant E."/>
            <person name="Splivallo R."/>
            <person name="Hainaut M."/>
            <person name="Henrissat B."/>
            <person name="Ohm R."/>
            <person name="Kuo A."/>
            <person name="Yan J."/>
            <person name="Lipzen A."/>
            <person name="Nolan M."/>
            <person name="Labutti K."/>
            <person name="Barry K."/>
            <person name="Goldstein A."/>
            <person name="Labbe J."/>
            <person name="Schadt C."/>
            <person name="Tuskan G."/>
            <person name="Grigoriev I."/>
            <person name="Martin F."/>
            <person name="Vilgalys R."/>
            <person name="Bonito G."/>
        </authorList>
    </citation>
    <scope>NUCLEOTIDE SEQUENCE [LARGE SCALE GENOMIC DNA]</scope>
    <source>
        <strain evidence="2 3">AG-77</strain>
    </source>
</reference>
<feature type="non-terminal residue" evidence="2">
    <location>
        <position position="1"/>
    </location>
</feature>
<dbReference type="EMBL" id="KV442022">
    <property type="protein sequence ID" value="OAQ33033.1"/>
    <property type="molecule type" value="Genomic_DNA"/>
</dbReference>
<accession>A0A197K795</accession>
<dbReference type="OrthoDB" id="1919336at2759"/>
<evidence type="ECO:0008006" key="4">
    <source>
        <dbReference type="Google" id="ProtNLM"/>
    </source>
</evidence>
<organism evidence="2 3">
    <name type="scientific">Linnemannia elongata AG-77</name>
    <dbReference type="NCBI Taxonomy" id="1314771"/>
    <lineage>
        <taxon>Eukaryota</taxon>
        <taxon>Fungi</taxon>
        <taxon>Fungi incertae sedis</taxon>
        <taxon>Mucoromycota</taxon>
        <taxon>Mortierellomycotina</taxon>
        <taxon>Mortierellomycetes</taxon>
        <taxon>Mortierellales</taxon>
        <taxon>Mortierellaceae</taxon>
        <taxon>Linnemannia</taxon>
    </lineage>
</organism>
<keyword evidence="3" id="KW-1185">Reference proteome</keyword>
<feature type="region of interest" description="Disordered" evidence="1">
    <location>
        <begin position="41"/>
        <end position="64"/>
    </location>
</feature>
<sequence>MSAYLLFCGEWREKVKAQNPESSFGKDHAFFAFLGQTSNRQRDIQTERWRKQSRGQSNDPGTRK</sequence>
<feature type="compositionally biased region" description="Polar residues" evidence="1">
    <location>
        <begin position="54"/>
        <end position="64"/>
    </location>
</feature>